<dbReference type="PANTHER" id="PTHR30409">
    <property type="entry name" value="CARBAMATE KINASE"/>
    <property type="match status" value="1"/>
</dbReference>
<name>A0A6J7BX80_9ZZZZ</name>
<evidence type="ECO:0000313" key="5">
    <source>
        <dbReference type="EMBL" id="CAB4849705.1"/>
    </source>
</evidence>
<dbReference type="EMBL" id="CAFBIZ010000094">
    <property type="protein sequence ID" value="CAB4849705.1"/>
    <property type="molecule type" value="Genomic_DNA"/>
</dbReference>
<dbReference type="PIRSF" id="PIRSF000723">
    <property type="entry name" value="Carbamate_kin"/>
    <property type="match status" value="1"/>
</dbReference>
<keyword evidence="2" id="KW-0808">Transferase</keyword>
<dbReference type="SUPFAM" id="SSF53633">
    <property type="entry name" value="Carbamate kinase-like"/>
    <property type="match status" value="1"/>
</dbReference>
<dbReference type="Pfam" id="PF00696">
    <property type="entry name" value="AA_kinase"/>
    <property type="match status" value="1"/>
</dbReference>
<reference evidence="5" key="1">
    <citation type="submission" date="2020-05" db="EMBL/GenBank/DDBJ databases">
        <authorList>
            <person name="Chiriac C."/>
            <person name="Salcher M."/>
            <person name="Ghai R."/>
            <person name="Kavagutti S V."/>
        </authorList>
    </citation>
    <scope>NUCLEOTIDE SEQUENCE</scope>
</reference>
<dbReference type="Gene3D" id="3.40.1160.10">
    <property type="entry name" value="Acetylglutamate kinase-like"/>
    <property type="match status" value="1"/>
</dbReference>
<keyword evidence="3" id="KW-0418">Kinase</keyword>
<dbReference type="PANTHER" id="PTHR30409:SF1">
    <property type="entry name" value="CARBAMATE KINASE-RELATED"/>
    <property type="match status" value="1"/>
</dbReference>
<dbReference type="GO" id="GO:0019546">
    <property type="term" value="P:L-arginine deiminase pathway"/>
    <property type="evidence" value="ECO:0007669"/>
    <property type="project" value="TreeGrafter"/>
</dbReference>
<evidence type="ECO:0000256" key="3">
    <source>
        <dbReference type="ARBA" id="ARBA00022777"/>
    </source>
</evidence>
<accession>A0A6J7BX80</accession>
<evidence type="ECO:0000256" key="1">
    <source>
        <dbReference type="ARBA" id="ARBA00011066"/>
    </source>
</evidence>
<dbReference type="CDD" id="cd04235">
    <property type="entry name" value="AAK_CK"/>
    <property type="match status" value="1"/>
</dbReference>
<dbReference type="InterPro" id="IPR003964">
    <property type="entry name" value="Carb_kinase"/>
</dbReference>
<evidence type="ECO:0000256" key="2">
    <source>
        <dbReference type="ARBA" id="ARBA00022679"/>
    </source>
</evidence>
<dbReference type="AlphaFoldDB" id="A0A6J7BX80"/>
<sequence length="322" mass="33747">MPDQRPSRTVVIALGGNAITAEDQLGTHEEMLANCMEMAWAICDLVEKGWRVVIAHGNGPQVGNISLQQTAAEPDVPAQPMGSLVAMTQGWLGGLIELSLRNLGGPDFPTVVTVVTHVLVDLDDPGFANPTKPIGHFYTRLVAQEKELLGWQIIEDSGRGYRRVVASPQPIAILEAEAIGSLVDNGFLVIAAGGGGIPIAGDSGSLAGVDAVVDKDRAAALLASQLQADALVLVTAVDTVLLDFGTPTQRALEEVGAEEMRGHLRDGQFPPGSMGPKVESSLRYLQDCDGMAVITSVGMLVSALDDAVRAGTRITRSAARVS</sequence>
<evidence type="ECO:0000313" key="7">
    <source>
        <dbReference type="EMBL" id="CAB5041072.1"/>
    </source>
</evidence>
<dbReference type="PRINTS" id="PR01469">
    <property type="entry name" value="CARBMTKINASE"/>
</dbReference>
<organism evidence="5">
    <name type="scientific">freshwater metagenome</name>
    <dbReference type="NCBI Taxonomy" id="449393"/>
    <lineage>
        <taxon>unclassified sequences</taxon>
        <taxon>metagenomes</taxon>
        <taxon>ecological metagenomes</taxon>
    </lineage>
</organism>
<dbReference type="FunFam" id="3.40.1160.10:FF:000007">
    <property type="entry name" value="Carbamate kinase"/>
    <property type="match status" value="1"/>
</dbReference>
<dbReference type="InterPro" id="IPR036393">
    <property type="entry name" value="AceGlu_kinase-like_sf"/>
</dbReference>
<dbReference type="EMBL" id="CAFBPU010000092">
    <property type="protein sequence ID" value="CAB5041072.1"/>
    <property type="molecule type" value="Genomic_DNA"/>
</dbReference>
<dbReference type="NCBIfam" id="NF009007">
    <property type="entry name" value="PRK12352.1"/>
    <property type="match status" value="1"/>
</dbReference>
<proteinExistence type="inferred from homology"/>
<dbReference type="InterPro" id="IPR001048">
    <property type="entry name" value="Asp/Glu/Uridylate_kinase"/>
</dbReference>
<evidence type="ECO:0000259" key="4">
    <source>
        <dbReference type="Pfam" id="PF00696"/>
    </source>
</evidence>
<dbReference type="EMBL" id="CAFBND010000008">
    <property type="protein sequence ID" value="CAB4929381.1"/>
    <property type="molecule type" value="Genomic_DNA"/>
</dbReference>
<protein>
    <submittedName>
        <fullName evidence="5">Unannotated protein</fullName>
    </submittedName>
</protein>
<dbReference type="GO" id="GO:0008804">
    <property type="term" value="F:carbamate kinase activity"/>
    <property type="evidence" value="ECO:0007669"/>
    <property type="project" value="InterPro"/>
</dbReference>
<feature type="domain" description="Aspartate/glutamate/uridylate kinase" evidence="4">
    <location>
        <begin position="9"/>
        <end position="294"/>
    </location>
</feature>
<dbReference type="GO" id="GO:0005829">
    <property type="term" value="C:cytosol"/>
    <property type="evidence" value="ECO:0007669"/>
    <property type="project" value="TreeGrafter"/>
</dbReference>
<gene>
    <name evidence="5" type="ORF">UFOPK3268_00836</name>
    <name evidence="6" type="ORF">UFOPK3752_00324</name>
    <name evidence="7" type="ORF">UFOPK4150_02436</name>
</gene>
<comment type="similarity">
    <text evidence="1">Belongs to the carbamate kinase family.</text>
</comment>
<evidence type="ECO:0000313" key="6">
    <source>
        <dbReference type="EMBL" id="CAB4929381.1"/>
    </source>
</evidence>